<reference evidence="2" key="1">
    <citation type="journal article" date="2019" name="Int. J. Syst. Evol. Microbiol.">
        <title>The Global Catalogue of Microorganisms (GCM) 10K type strain sequencing project: providing services to taxonomists for standard genome sequencing and annotation.</title>
        <authorList>
            <consortium name="The Broad Institute Genomics Platform"/>
            <consortium name="The Broad Institute Genome Sequencing Center for Infectious Disease"/>
            <person name="Wu L."/>
            <person name="Ma J."/>
        </authorList>
    </citation>
    <scope>NUCLEOTIDE SEQUENCE [LARGE SCALE GENOMIC DNA]</scope>
    <source>
        <strain evidence="2">JCM 16112</strain>
    </source>
</reference>
<keyword evidence="2" id="KW-1185">Reference proteome</keyword>
<evidence type="ECO:0000313" key="1">
    <source>
        <dbReference type="EMBL" id="GAA0880097.1"/>
    </source>
</evidence>
<evidence type="ECO:0000313" key="2">
    <source>
        <dbReference type="Proteomes" id="UP001500469"/>
    </source>
</evidence>
<name>A0ABP3YJ11_9BACT</name>
<gene>
    <name evidence="1" type="ORF">GCM10009119_30670</name>
</gene>
<proteinExistence type="predicted"/>
<comment type="caution">
    <text evidence="1">The sequence shown here is derived from an EMBL/GenBank/DDBJ whole genome shotgun (WGS) entry which is preliminary data.</text>
</comment>
<dbReference type="Proteomes" id="UP001500469">
    <property type="component" value="Unassembled WGS sequence"/>
</dbReference>
<dbReference type="PROSITE" id="PS51257">
    <property type="entry name" value="PROKAR_LIPOPROTEIN"/>
    <property type="match status" value="1"/>
</dbReference>
<accession>A0ABP3YJ11</accession>
<dbReference type="EMBL" id="BAAAFI010000039">
    <property type="protein sequence ID" value="GAA0880097.1"/>
    <property type="molecule type" value="Genomic_DNA"/>
</dbReference>
<organism evidence="1 2">
    <name type="scientific">Algoriphagus jejuensis</name>
    <dbReference type="NCBI Taxonomy" id="419934"/>
    <lineage>
        <taxon>Bacteria</taxon>
        <taxon>Pseudomonadati</taxon>
        <taxon>Bacteroidota</taxon>
        <taxon>Cytophagia</taxon>
        <taxon>Cytophagales</taxon>
        <taxon>Cyclobacteriaceae</taxon>
        <taxon>Algoriphagus</taxon>
    </lineage>
</organism>
<sequence length="209" mass="23849">MKPQVFSLAIFLLTSTLACVPEEEEFFYESCEGFDFSIPARDWMLLAPGPNYTIRSGEKIKKVISDYTISEPFTVESDPNTVMEGKSNCYGLYQSNYRTEDGMVTFSNKVGYGKTSGLGYMDVYFQQMGFRMDIVNDTLVGKRINPTVDDSGDYLYENFPSLVIEGKQYQNVFKISQFNPNTQPQEIYLVKRSGLVAFTMKDSLWIVGW</sequence>
<dbReference type="RefSeq" id="WP_343853127.1">
    <property type="nucleotide sequence ID" value="NZ_BAAAFI010000039.1"/>
</dbReference>
<protein>
    <submittedName>
        <fullName evidence="1">Uncharacterized protein</fullName>
    </submittedName>
</protein>